<evidence type="ECO:0000313" key="4">
    <source>
        <dbReference type="Proteomes" id="UP001437256"/>
    </source>
</evidence>
<protein>
    <recommendedName>
        <fullName evidence="2">Fungal-type protein kinase domain-containing protein</fullName>
    </recommendedName>
</protein>
<dbReference type="Gene3D" id="1.10.510.10">
    <property type="entry name" value="Transferase(Phosphotransferase) domain 1"/>
    <property type="match status" value="1"/>
</dbReference>
<feature type="region of interest" description="Disordered" evidence="1">
    <location>
        <begin position="263"/>
        <end position="282"/>
    </location>
</feature>
<accession>A0ABR2ZXY4</accession>
<dbReference type="InterPro" id="IPR011009">
    <property type="entry name" value="Kinase-like_dom_sf"/>
</dbReference>
<reference evidence="3 4" key="1">
    <citation type="submission" date="2024-05" db="EMBL/GenBank/DDBJ databases">
        <title>A draft genome resource for the thread blight pathogen Marasmius tenuissimus strain MS-2.</title>
        <authorList>
            <person name="Yulfo-Soto G.E."/>
            <person name="Baruah I.K."/>
            <person name="Amoako-Attah I."/>
            <person name="Bukari Y."/>
            <person name="Meinhardt L.W."/>
            <person name="Bailey B.A."/>
            <person name="Cohen S.P."/>
        </authorList>
    </citation>
    <scope>NUCLEOTIDE SEQUENCE [LARGE SCALE GENOMIC DNA]</scope>
    <source>
        <strain evidence="3 4">MS-2</strain>
    </source>
</reference>
<name>A0ABR2ZXY4_9AGAR</name>
<comment type="caution">
    <text evidence="3">The sequence shown here is derived from an EMBL/GenBank/DDBJ whole genome shotgun (WGS) entry which is preliminary data.</text>
</comment>
<feature type="domain" description="Fungal-type protein kinase" evidence="2">
    <location>
        <begin position="4"/>
        <end position="110"/>
    </location>
</feature>
<organism evidence="3 4">
    <name type="scientific">Marasmius tenuissimus</name>
    <dbReference type="NCBI Taxonomy" id="585030"/>
    <lineage>
        <taxon>Eukaryota</taxon>
        <taxon>Fungi</taxon>
        <taxon>Dikarya</taxon>
        <taxon>Basidiomycota</taxon>
        <taxon>Agaricomycotina</taxon>
        <taxon>Agaricomycetes</taxon>
        <taxon>Agaricomycetidae</taxon>
        <taxon>Agaricales</taxon>
        <taxon>Marasmiineae</taxon>
        <taxon>Marasmiaceae</taxon>
        <taxon>Marasmius</taxon>
    </lineage>
</organism>
<sequence>MCLAGYVHRDVSPGNCLLCAEGQGKVSDLEYAKHEATWSVHDPITGTKDFTAVEYAQHTYMFQPARTPRVDTTSVPVGEDADSFRQPFDKRVIFNYHHDLESVTWVYSWFLYHRFPPFIYEKLPLDRQAKVQGLCRDGLQYFQVSGGPTGILIRRQVIGAGLSELMERFKTIYEGNTLLADPLALFWSLRNAYQTLEMEPQAHVPSTRNPRNHWPRSSFSLKIYEDHINQFQEVLEKQTRIALTMPVQDSRLFVSEVLEKRAGDDRHGTGSHPANKARTGMK</sequence>
<evidence type="ECO:0000313" key="3">
    <source>
        <dbReference type="EMBL" id="KAL0066140.1"/>
    </source>
</evidence>
<evidence type="ECO:0000256" key="1">
    <source>
        <dbReference type="SAM" id="MobiDB-lite"/>
    </source>
</evidence>
<evidence type="ECO:0000259" key="2">
    <source>
        <dbReference type="Pfam" id="PF17667"/>
    </source>
</evidence>
<dbReference type="Proteomes" id="UP001437256">
    <property type="component" value="Unassembled WGS sequence"/>
</dbReference>
<dbReference type="Pfam" id="PF17667">
    <property type="entry name" value="Pkinase_fungal"/>
    <property type="match status" value="1"/>
</dbReference>
<proteinExistence type="predicted"/>
<keyword evidence="4" id="KW-1185">Reference proteome</keyword>
<dbReference type="SUPFAM" id="SSF56112">
    <property type="entry name" value="Protein kinase-like (PK-like)"/>
    <property type="match status" value="1"/>
</dbReference>
<gene>
    <name evidence="3" type="ORF">AAF712_006764</name>
</gene>
<dbReference type="InterPro" id="IPR040976">
    <property type="entry name" value="Pkinase_fungal"/>
</dbReference>
<dbReference type="EMBL" id="JBBXMP010000038">
    <property type="protein sequence ID" value="KAL0066140.1"/>
    <property type="molecule type" value="Genomic_DNA"/>
</dbReference>